<dbReference type="STRING" id="679936.Sulac_3031"/>
<sequence>MWQFRVWFWLLLFVLALLIQTALLPQIFPTPDIPDFVLPLTVIIALYETPRRGLLAGLLGGLLQDLWAGRLWGLNAVSFALLGYLVAWTAGHVARDPIFVPGLLAGLGQLVILPFQWVLLRLSGYDFSWIPFMHTLPEWILFSMFMAPALGGILRFRPRHEVENRYTSGY</sequence>
<evidence type="ECO:0000313" key="10">
    <source>
        <dbReference type="Proteomes" id="UP000005439"/>
    </source>
</evidence>
<dbReference type="GO" id="GO:0008360">
    <property type="term" value="P:regulation of cell shape"/>
    <property type="evidence" value="ECO:0007669"/>
    <property type="project" value="UniProtKB-KW"/>
</dbReference>
<keyword evidence="6 8" id="KW-1133">Transmembrane helix</keyword>
<feature type="transmembrane region" description="Helical" evidence="8">
    <location>
        <begin position="139"/>
        <end position="156"/>
    </location>
</feature>
<dbReference type="AlphaFoldDB" id="G8U0E6"/>
<reference evidence="9 10" key="2">
    <citation type="journal article" date="2012" name="Stand. Genomic Sci.">
        <title>Complete genome sequence of the moderately thermophilic mineral-sulfide-oxidizing firmicute Sulfobacillus acidophilus type strain (NAL(T)).</title>
        <authorList>
            <person name="Anderson I."/>
            <person name="Chertkov O."/>
            <person name="Chen A."/>
            <person name="Saunders E."/>
            <person name="Lapidus A."/>
            <person name="Nolan M."/>
            <person name="Lucas S."/>
            <person name="Hammon N."/>
            <person name="Deshpande S."/>
            <person name="Cheng J.F."/>
            <person name="Han C."/>
            <person name="Tapia R."/>
            <person name="Goodwin L.A."/>
            <person name="Pitluck S."/>
            <person name="Liolios K."/>
            <person name="Pagani I."/>
            <person name="Ivanova N."/>
            <person name="Mikhailova N."/>
            <person name="Pati A."/>
            <person name="Palaniappan K."/>
            <person name="Land M."/>
            <person name="Pan C."/>
            <person name="Rohde M."/>
            <person name="Pukall R."/>
            <person name="Goker M."/>
            <person name="Detter J.C."/>
            <person name="Woyke T."/>
            <person name="Bristow J."/>
            <person name="Eisen J.A."/>
            <person name="Markowitz V."/>
            <person name="Hugenholtz P."/>
            <person name="Kyrpides N.C."/>
            <person name="Klenk H.P."/>
            <person name="Mavromatis K."/>
        </authorList>
    </citation>
    <scope>NUCLEOTIDE SEQUENCE [LARGE SCALE GENOMIC DNA]</scope>
    <source>
        <strain evidence="10">ATCC 700253 / DSM 10332 / NAL</strain>
    </source>
</reference>
<dbReference type="PATRIC" id="fig|679936.5.peg.3130"/>
<protein>
    <submittedName>
        <fullName evidence="9">Rod shape-determining protein MreD</fullName>
    </submittedName>
</protein>
<accession>G8U0E6</accession>
<gene>
    <name evidence="9" type="ordered locus">Sulac_3031</name>
</gene>
<dbReference type="Pfam" id="PF04093">
    <property type="entry name" value="MreD"/>
    <property type="match status" value="1"/>
</dbReference>
<name>G8U0E6_SULAD</name>
<keyword evidence="10" id="KW-1185">Reference proteome</keyword>
<evidence type="ECO:0000256" key="6">
    <source>
        <dbReference type="ARBA" id="ARBA00022989"/>
    </source>
</evidence>
<evidence type="ECO:0000256" key="8">
    <source>
        <dbReference type="SAM" id="Phobius"/>
    </source>
</evidence>
<dbReference type="GO" id="GO:0005886">
    <property type="term" value="C:plasma membrane"/>
    <property type="evidence" value="ECO:0007669"/>
    <property type="project" value="UniProtKB-SubCell"/>
</dbReference>
<evidence type="ECO:0000256" key="2">
    <source>
        <dbReference type="ARBA" id="ARBA00007776"/>
    </source>
</evidence>
<dbReference type="KEGG" id="sap:Sulac_3031"/>
<evidence type="ECO:0000256" key="1">
    <source>
        <dbReference type="ARBA" id="ARBA00004651"/>
    </source>
</evidence>
<keyword evidence="3" id="KW-1003">Cell membrane</keyword>
<dbReference type="NCBIfam" id="TIGR03426">
    <property type="entry name" value="shape_MreD"/>
    <property type="match status" value="1"/>
</dbReference>
<evidence type="ECO:0000313" key="9">
    <source>
        <dbReference type="EMBL" id="AEW06488.1"/>
    </source>
</evidence>
<comment type="similarity">
    <text evidence="2">Belongs to the MreD family.</text>
</comment>
<organism evidence="9 10">
    <name type="scientific">Sulfobacillus acidophilus (strain ATCC 700253 / DSM 10332 / NAL)</name>
    <dbReference type="NCBI Taxonomy" id="679936"/>
    <lineage>
        <taxon>Bacteria</taxon>
        <taxon>Bacillati</taxon>
        <taxon>Bacillota</taxon>
        <taxon>Clostridia</taxon>
        <taxon>Eubacteriales</taxon>
        <taxon>Clostridiales Family XVII. Incertae Sedis</taxon>
        <taxon>Sulfobacillus</taxon>
    </lineage>
</organism>
<proteinExistence type="inferred from homology"/>
<keyword evidence="5" id="KW-0133">Cell shape</keyword>
<comment type="subcellular location">
    <subcellularLocation>
        <location evidence="1">Cell membrane</location>
        <topology evidence="1">Multi-pass membrane protein</topology>
    </subcellularLocation>
</comment>
<evidence type="ECO:0000256" key="3">
    <source>
        <dbReference type="ARBA" id="ARBA00022475"/>
    </source>
</evidence>
<evidence type="ECO:0000256" key="7">
    <source>
        <dbReference type="ARBA" id="ARBA00023136"/>
    </source>
</evidence>
<keyword evidence="7 8" id="KW-0472">Membrane</keyword>
<evidence type="ECO:0000256" key="4">
    <source>
        <dbReference type="ARBA" id="ARBA00022692"/>
    </source>
</evidence>
<dbReference type="HOGENOM" id="CLU_1569869_0_0_9"/>
<feature type="transmembrane region" description="Helical" evidence="8">
    <location>
        <begin position="98"/>
        <end position="119"/>
    </location>
</feature>
<evidence type="ECO:0000256" key="5">
    <source>
        <dbReference type="ARBA" id="ARBA00022960"/>
    </source>
</evidence>
<dbReference type="EMBL" id="CP003179">
    <property type="protein sequence ID" value="AEW06488.1"/>
    <property type="molecule type" value="Genomic_DNA"/>
</dbReference>
<dbReference type="Proteomes" id="UP000005439">
    <property type="component" value="Chromosome"/>
</dbReference>
<keyword evidence="4 8" id="KW-0812">Transmembrane</keyword>
<dbReference type="InterPro" id="IPR007227">
    <property type="entry name" value="Cell_shape_determining_MreD"/>
</dbReference>
<reference evidence="10" key="1">
    <citation type="submission" date="2011-12" db="EMBL/GenBank/DDBJ databases">
        <title>The complete genome of chromosome of Sulfobacillus acidophilus DSM 10332.</title>
        <authorList>
            <person name="Lucas S."/>
            <person name="Han J."/>
            <person name="Lapidus A."/>
            <person name="Bruce D."/>
            <person name="Goodwin L."/>
            <person name="Pitluck S."/>
            <person name="Peters L."/>
            <person name="Kyrpides N."/>
            <person name="Mavromatis K."/>
            <person name="Ivanova N."/>
            <person name="Mikhailova N."/>
            <person name="Chertkov O."/>
            <person name="Saunders E."/>
            <person name="Detter J.C."/>
            <person name="Tapia R."/>
            <person name="Han C."/>
            <person name="Land M."/>
            <person name="Hauser L."/>
            <person name="Markowitz V."/>
            <person name="Cheng J.-F."/>
            <person name="Hugenholtz P."/>
            <person name="Woyke T."/>
            <person name="Wu D."/>
            <person name="Pukall R."/>
            <person name="Gehrich-Schroeter G."/>
            <person name="Schneider S."/>
            <person name="Klenk H.-P."/>
            <person name="Eisen J.A."/>
        </authorList>
    </citation>
    <scope>NUCLEOTIDE SEQUENCE [LARGE SCALE GENOMIC DNA]</scope>
    <source>
        <strain evidence="10">ATCC 700253 / DSM 10332 / NAL</strain>
    </source>
</reference>
<feature type="transmembrane region" description="Helical" evidence="8">
    <location>
        <begin position="71"/>
        <end position="91"/>
    </location>
</feature>